<organism evidence="2 3">
    <name type="scientific">Methylococcus geothermalis</name>
    <dbReference type="NCBI Taxonomy" id="2681310"/>
    <lineage>
        <taxon>Bacteria</taxon>
        <taxon>Pseudomonadati</taxon>
        <taxon>Pseudomonadota</taxon>
        <taxon>Gammaproteobacteria</taxon>
        <taxon>Methylococcales</taxon>
        <taxon>Methylococcaceae</taxon>
        <taxon>Methylococcus</taxon>
    </lineage>
</organism>
<protein>
    <submittedName>
        <fullName evidence="2">Histidine phosphatase family protein</fullName>
    </submittedName>
</protein>
<reference evidence="3" key="1">
    <citation type="submission" date="2019-12" db="EMBL/GenBank/DDBJ databases">
        <authorList>
            <person name="Awala S.I."/>
            <person name="Rhee S.K."/>
        </authorList>
    </citation>
    <scope>NUCLEOTIDE SEQUENCE [LARGE SCALE GENOMIC DNA]</scope>
    <source>
        <strain evidence="3">IM1</strain>
    </source>
</reference>
<dbReference type="KEGG" id="metu:GNH96_02290"/>
<dbReference type="EMBL" id="CP046565">
    <property type="protein sequence ID" value="QJD31289.1"/>
    <property type="molecule type" value="Genomic_DNA"/>
</dbReference>
<dbReference type="SUPFAM" id="SSF53254">
    <property type="entry name" value="Phosphoglycerate mutase-like"/>
    <property type="match status" value="1"/>
</dbReference>
<dbReference type="AlphaFoldDB" id="A0A858QBJ9"/>
<dbReference type="SMART" id="SM00855">
    <property type="entry name" value="PGAM"/>
    <property type="match status" value="1"/>
</dbReference>
<dbReference type="InterPro" id="IPR029033">
    <property type="entry name" value="His_PPase_superfam"/>
</dbReference>
<accession>A0A858QBJ9</accession>
<evidence type="ECO:0000313" key="3">
    <source>
        <dbReference type="Proteomes" id="UP000503004"/>
    </source>
</evidence>
<name>A0A858QBJ9_9GAMM</name>
<evidence type="ECO:0000256" key="1">
    <source>
        <dbReference type="PIRSR" id="PIRSR613078-2"/>
    </source>
</evidence>
<dbReference type="Gene3D" id="3.40.50.1240">
    <property type="entry name" value="Phosphoglycerate mutase-like"/>
    <property type="match status" value="1"/>
</dbReference>
<dbReference type="PANTHER" id="PTHR47623:SF1">
    <property type="entry name" value="OS09G0287300 PROTEIN"/>
    <property type="match status" value="1"/>
</dbReference>
<dbReference type="CDD" id="cd07040">
    <property type="entry name" value="HP"/>
    <property type="match status" value="1"/>
</dbReference>
<gene>
    <name evidence="2" type="ORF">GNH96_02290</name>
</gene>
<dbReference type="Pfam" id="PF00300">
    <property type="entry name" value="His_Phos_1"/>
    <property type="match status" value="1"/>
</dbReference>
<dbReference type="InterPro" id="IPR013078">
    <property type="entry name" value="His_Pase_superF_clade-1"/>
</dbReference>
<sequence length="166" mass="18167">MKELLLIRHAKSAWDDPSLTDRDRPLNGRGKRDAAFMGSLLRFRGLEPDRIVSSPARRARKTARLIAGEVGYDKDAIVIEEGVYLGGGQAIAALVQTLSDDDERVYLVGHNPGLSEAASRLTGENLGEMPTCGIVAIEFPVDSWAHVMEGAGRLKFLDYPKKHLSP</sequence>
<keyword evidence="3" id="KW-1185">Reference proteome</keyword>
<feature type="binding site" evidence="1">
    <location>
        <position position="58"/>
    </location>
    <ligand>
        <name>substrate</name>
    </ligand>
</feature>
<dbReference type="Proteomes" id="UP000503004">
    <property type="component" value="Chromosome"/>
</dbReference>
<evidence type="ECO:0000313" key="2">
    <source>
        <dbReference type="EMBL" id="QJD31289.1"/>
    </source>
</evidence>
<proteinExistence type="predicted"/>
<dbReference type="PANTHER" id="PTHR47623">
    <property type="entry name" value="OS09G0287300 PROTEIN"/>
    <property type="match status" value="1"/>
</dbReference>